<feature type="signal peptide" evidence="2">
    <location>
        <begin position="1"/>
        <end position="29"/>
    </location>
</feature>
<dbReference type="EMBL" id="KQ965747">
    <property type="protein sequence ID" value="KXS17409.1"/>
    <property type="molecule type" value="Genomic_DNA"/>
</dbReference>
<dbReference type="PANTHER" id="PTHR48007:SF55">
    <property type="entry name" value="PROTEIN KINASE DOMAIN-CONTAINING PROTEIN"/>
    <property type="match status" value="1"/>
</dbReference>
<dbReference type="OrthoDB" id="2180086at2759"/>
<evidence type="ECO:0000313" key="4">
    <source>
        <dbReference type="Proteomes" id="UP000070544"/>
    </source>
</evidence>
<organism evidence="3 4">
    <name type="scientific">Gonapodya prolifera (strain JEL478)</name>
    <name type="common">Monoblepharis prolifera</name>
    <dbReference type="NCBI Taxonomy" id="1344416"/>
    <lineage>
        <taxon>Eukaryota</taxon>
        <taxon>Fungi</taxon>
        <taxon>Fungi incertae sedis</taxon>
        <taxon>Chytridiomycota</taxon>
        <taxon>Chytridiomycota incertae sedis</taxon>
        <taxon>Monoblepharidomycetes</taxon>
        <taxon>Monoblepharidales</taxon>
        <taxon>Gonapodyaceae</taxon>
        <taxon>Gonapodya</taxon>
    </lineage>
</organism>
<dbReference type="PROSITE" id="PS51257">
    <property type="entry name" value="PROKAR_LIPOPROTEIN"/>
    <property type="match status" value="1"/>
</dbReference>
<evidence type="ECO:0000256" key="1">
    <source>
        <dbReference type="SAM" id="Phobius"/>
    </source>
</evidence>
<accession>A0A139AKU8</accession>
<dbReference type="Gene3D" id="2.30.30.40">
    <property type="entry name" value="SH3 Domains"/>
    <property type="match status" value="1"/>
</dbReference>
<keyword evidence="4" id="KW-1185">Reference proteome</keyword>
<feature type="transmembrane region" description="Helical" evidence="1">
    <location>
        <begin position="260"/>
        <end position="285"/>
    </location>
</feature>
<dbReference type="AlphaFoldDB" id="A0A139AKU8"/>
<sequence>MRKRRRGISLPWALLVITLTACGVVVVDCQSAANDCKYFEDLLDASNVTLRWPRGSCCEFYTEVFDPWNSEKYGQGFNCSADGRITRASVAMLNLKGPLPPFRNLTSLTTFELTSNEFSGPFPDVTGMTNLTQLYGRHNPFTSFPPGVETLVNLTNLHFYFNDISGQFPDLSMLTKLVTLWIYNNNLSGPVDGRIPKSVQVCRITYNNTNVGLYTLTGDIPPACLYEYQTYRNPNQPILISPTPASSVLPPSSTPAGPGVAVIAGAAAGGAAVLLAALGLAFYLIRRRRRAKEGHEPELKEPHWFFLRVAGPQDLDTAASVEYTGPPFVVTQKYDAQAPDEIDLTPGTVVRMKTIYRDGWAACWDEVAGTFGTVPLDCLLLTDHLLSKTDPLSFPLGRGEDSMVRSASLAANSFVGSWNSGKTPNRAVPSLGSRVGSPPATLNNAGSLQGSTFSALTQGRDDVTLARSSGSTLTKTLSPTRPERAQTFSSEMSTTAEVQSIQGDVVPGQSLGRARRLTLSERAHFPNTTPPAG</sequence>
<dbReference type="STRING" id="1344416.A0A139AKU8"/>
<dbReference type="InterPro" id="IPR036028">
    <property type="entry name" value="SH3-like_dom_sf"/>
</dbReference>
<dbReference type="Gene3D" id="3.80.10.10">
    <property type="entry name" value="Ribonuclease Inhibitor"/>
    <property type="match status" value="1"/>
</dbReference>
<dbReference type="Proteomes" id="UP000070544">
    <property type="component" value="Unassembled WGS sequence"/>
</dbReference>
<proteinExistence type="predicted"/>
<feature type="chain" id="PRO_5007296285" description="L domain-like protein" evidence="2">
    <location>
        <begin position="30"/>
        <end position="533"/>
    </location>
</feature>
<protein>
    <recommendedName>
        <fullName evidence="5">L domain-like protein</fullName>
    </recommendedName>
</protein>
<keyword evidence="1" id="KW-0472">Membrane</keyword>
<dbReference type="SUPFAM" id="SSF50044">
    <property type="entry name" value="SH3-domain"/>
    <property type="match status" value="1"/>
</dbReference>
<evidence type="ECO:0000313" key="3">
    <source>
        <dbReference type="EMBL" id="KXS17409.1"/>
    </source>
</evidence>
<keyword evidence="1" id="KW-1133">Transmembrane helix</keyword>
<dbReference type="PANTHER" id="PTHR48007">
    <property type="entry name" value="LEUCINE-RICH REPEAT RECEPTOR-LIKE PROTEIN KINASE PXC1"/>
    <property type="match status" value="1"/>
</dbReference>
<keyword evidence="2" id="KW-0732">Signal</keyword>
<evidence type="ECO:0000256" key="2">
    <source>
        <dbReference type="SAM" id="SignalP"/>
    </source>
</evidence>
<dbReference type="InterPro" id="IPR032675">
    <property type="entry name" value="LRR_dom_sf"/>
</dbReference>
<evidence type="ECO:0008006" key="5">
    <source>
        <dbReference type="Google" id="ProtNLM"/>
    </source>
</evidence>
<reference evidence="3 4" key="1">
    <citation type="journal article" date="2015" name="Genome Biol. Evol.">
        <title>Phylogenomic analyses indicate that early fungi evolved digesting cell walls of algal ancestors of land plants.</title>
        <authorList>
            <person name="Chang Y."/>
            <person name="Wang S."/>
            <person name="Sekimoto S."/>
            <person name="Aerts A.L."/>
            <person name="Choi C."/>
            <person name="Clum A."/>
            <person name="LaButti K.M."/>
            <person name="Lindquist E.A."/>
            <person name="Yee Ngan C."/>
            <person name="Ohm R.A."/>
            <person name="Salamov A.A."/>
            <person name="Grigoriev I.V."/>
            <person name="Spatafora J.W."/>
            <person name="Berbee M.L."/>
        </authorList>
    </citation>
    <scope>NUCLEOTIDE SEQUENCE [LARGE SCALE GENOMIC DNA]</scope>
    <source>
        <strain evidence="3 4">JEL478</strain>
    </source>
</reference>
<name>A0A139AKU8_GONPJ</name>
<gene>
    <name evidence="3" type="ORF">M427DRAFT_153898</name>
</gene>
<dbReference type="SUPFAM" id="SSF52058">
    <property type="entry name" value="L domain-like"/>
    <property type="match status" value="1"/>
</dbReference>
<dbReference type="InterPro" id="IPR046959">
    <property type="entry name" value="PRK1-6/SRF4-like"/>
</dbReference>
<keyword evidence="1" id="KW-0812">Transmembrane</keyword>